<dbReference type="InterPro" id="IPR011256">
    <property type="entry name" value="Reg_factor_effector_dom_sf"/>
</dbReference>
<dbReference type="EMBL" id="BAABDL010000096">
    <property type="protein sequence ID" value="GAA4073211.1"/>
    <property type="molecule type" value="Genomic_DNA"/>
</dbReference>
<keyword evidence="1" id="KW-0175">Coiled coil</keyword>
<dbReference type="RefSeq" id="WP_344912453.1">
    <property type="nucleotide sequence ID" value="NZ_BAABDL010000096.1"/>
</dbReference>
<reference evidence="3" key="1">
    <citation type="journal article" date="2019" name="Int. J. Syst. Evol. Microbiol.">
        <title>The Global Catalogue of Microorganisms (GCM) 10K type strain sequencing project: providing services to taxonomists for standard genome sequencing and annotation.</title>
        <authorList>
            <consortium name="The Broad Institute Genomics Platform"/>
            <consortium name="The Broad Institute Genome Sequencing Center for Infectious Disease"/>
            <person name="Wu L."/>
            <person name="Ma J."/>
        </authorList>
    </citation>
    <scope>NUCLEOTIDE SEQUENCE [LARGE SCALE GENOMIC DNA]</scope>
    <source>
        <strain evidence="3">JCM 17250</strain>
    </source>
</reference>
<sequence length="155" mass="18231">MTKLEVKQNKKLVLKQVLIKQHKNIELDKFEEKLNHFTNQLQLFKVQTFGPLVTRNAGTTIHDDGSLTTDYELFIQAHDYKQYKHSFQIKERLEFPNCIYVKFKGKPEDLQYAHSKLDLYLYEEGLTSHGDVITVLVNEYPELIEVDLFRPVSSL</sequence>
<comment type="caution">
    <text evidence="2">The sequence shown here is derived from an EMBL/GenBank/DDBJ whole genome shotgun (WGS) entry which is preliminary data.</text>
</comment>
<proteinExistence type="predicted"/>
<gene>
    <name evidence="2" type="ORF">GCM10022410_18270</name>
</gene>
<feature type="coiled-coil region" evidence="1">
    <location>
        <begin position="20"/>
        <end position="47"/>
    </location>
</feature>
<accession>A0ABP7VRZ0</accession>
<dbReference type="SUPFAM" id="SSF55136">
    <property type="entry name" value="Probable bacterial effector-binding domain"/>
    <property type="match status" value="1"/>
</dbReference>
<keyword evidence="3" id="KW-1185">Reference proteome</keyword>
<evidence type="ECO:0000313" key="2">
    <source>
        <dbReference type="EMBL" id="GAA4073211.1"/>
    </source>
</evidence>
<name>A0ABP7VRZ0_9BACI</name>
<dbReference type="Proteomes" id="UP001501734">
    <property type="component" value="Unassembled WGS sequence"/>
</dbReference>
<protein>
    <submittedName>
        <fullName evidence="2">GyrI-like domain-containing protein</fullName>
    </submittedName>
</protein>
<evidence type="ECO:0000313" key="3">
    <source>
        <dbReference type="Proteomes" id="UP001501734"/>
    </source>
</evidence>
<evidence type="ECO:0000256" key="1">
    <source>
        <dbReference type="SAM" id="Coils"/>
    </source>
</evidence>
<organism evidence="2 3">
    <name type="scientific">Amphibacillus indicireducens</name>
    <dbReference type="NCBI Taxonomy" id="1076330"/>
    <lineage>
        <taxon>Bacteria</taxon>
        <taxon>Bacillati</taxon>
        <taxon>Bacillota</taxon>
        <taxon>Bacilli</taxon>
        <taxon>Bacillales</taxon>
        <taxon>Bacillaceae</taxon>
        <taxon>Amphibacillus</taxon>
    </lineage>
</organism>